<gene>
    <name evidence="2" type="ORF">CHC_T00005181001</name>
</gene>
<organism evidence="2 3">
    <name type="scientific">Chondrus crispus</name>
    <name type="common">Carrageen Irish moss</name>
    <name type="synonym">Polymorpha crispa</name>
    <dbReference type="NCBI Taxonomy" id="2769"/>
    <lineage>
        <taxon>Eukaryota</taxon>
        <taxon>Rhodophyta</taxon>
        <taxon>Florideophyceae</taxon>
        <taxon>Rhodymeniophycidae</taxon>
        <taxon>Gigartinales</taxon>
        <taxon>Gigartinaceae</taxon>
        <taxon>Chondrus</taxon>
    </lineage>
</organism>
<dbReference type="AlphaFoldDB" id="R7QG81"/>
<evidence type="ECO:0000256" key="1">
    <source>
        <dbReference type="SAM" id="MobiDB-lite"/>
    </source>
</evidence>
<feature type="compositionally biased region" description="Gly residues" evidence="1">
    <location>
        <begin position="11"/>
        <end position="24"/>
    </location>
</feature>
<dbReference type="RefSeq" id="XP_005716607.1">
    <property type="nucleotide sequence ID" value="XM_005716550.1"/>
</dbReference>
<feature type="region of interest" description="Disordered" evidence="1">
    <location>
        <begin position="1"/>
        <end position="24"/>
    </location>
</feature>
<dbReference type="GeneID" id="17324323"/>
<name>R7QG81_CHOCR</name>
<reference evidence="3" key="1">
    <citation type="journal article" date="2013" name="Proc. Natl. Acad. Sci. U.S.A.">
        <title>Genome structure and metabolic features in the red seaweed Chondrus crispus shed light on evolution of the Archaeplastida.</title>
        <authorList>
            <person name="Collen J."/>
            <person name="Porcel B."/>
            <person name="Carre W."/>
            <person name="Ball S.G."/>
            <person name="Chaparro C."/>
            <person name="Tonon T."/>
            <person name="Barbeyron T."/>
            <person name="Michel G."/>
            <person name="Noel B."/>
            <person name="Valentin K."/>
            <person name="Elias M."/>
            <person name="Artiguenave F."/>
            <person name="Arun A."/>
            <person name="Aury J.M."/>
            <person name="Barbosa-Neto J.F."/>
            <person name="Bothwell J.H."/>
            <person name="Bouget F.Y."/>
            <person name="Brillet L."/>
            <person name="Cabello-Hurtado F."/>
            <person name="Capella-Gutierrez S."/>
            <person name="Charrier B."/>
            <person name="Cladiere L."/>
            <person name="Cock J.M."/>
            <person name="Coelho S.M."/>
            <person name="Colleoni C."/>
            <person name="Czjzek M."/>
            <person name="Da Silva C."/>
            <person name="Delage L."/>
            <person name="Denoeud F."/>
            <person name="Deschamps P."/>
            <person name="Dittami S.M."/>
            <person name="Gabaldon T."/>
            <person name="Gachon C.M."/>
            <person name="Groisillier A."/>
            <person name="Herve C."/>
            <person name="Jabbari K."/>
            <person name="Katinka M."/>
            <person name="Kloareg B."/>
            <person name="Kowalczyk N."/>
            <person name="Labadie K."/>
            <person name="Leblanc C."/>
            <person name="Lopez P.J."/>
            <person name="McLachlan D.H."/>
            <person name="Meslet-Cladiere L."/>
            <person name="Moustafa A."/>
            <person name="Nehr Z."/>
            <person name="Nyvall Collen P."/>
            <person name="Panaud O."/>
            <person name="Partensky F."/>
            <person name="Poulain J."/>
            <person name="Rensing S.A."/>
            <person name="Rousvoal S."/>
            <person name="Samson G."/>
            <person name="Symeonidi A."/>
            <person name="Weissenbach J."/>
            <person name="Zambounis A."/>
            <person name="Wincker P."/>
            <person name="Boyen C."/>
        </authorList>
    </citation>
    <scope>NUCLEOTIDE SEQUENCE [LARGE SCALE GENOMIC DNA]</scope>
    <source>
        <strain evidence="3">cv. Stackhouse</strain>
    </source>
</reference>
<keyword evidence="3" id="KW-1185">Reference proteome</keyword>
<dbReference type="KEGG" id="ccp:CHC_T00005181001"/>
<dbReference type="Proteomes" id="UP000012073">
    <property type="component" value="Unassembled WGS sequence"/>
</dbReference>
<dbReference type="EMBL" id="HG001803">
    <property type="protein sequence ID" value="CDF36788.1"/>
    <property type="molecule type" value="Genomic_DNA"/>
</dbReference>
<protein>
    <submittedName>
        <fullName evidence="2">Uncharacterized protein</fullName>
    </submittedName>
</protein>
<accession>R7QG81</accession>
<sequence length="49" mass="5158">MRSRCWEAGDGEGGGRGPDGGSGQAVGQYCRGWTAAFLTRQVRMALPSL</sequence>
<evidence type="ECO:0000313" key="3">
    <source>
        <dbReference type="Proteomes" id="UP000012073"/>
    </source>
</evidence>
<dbReference type="Gramene" id="CDF36788">
    <property type="protein sequence ID" value="CDF36788"/>
    <property type="gene ID" value="CHC_T00005181001"/>
</dbReference>
<evidence type="ECO:0000313" key="2">
    <source>
        <dbReference type="EMBL" id="CDF36788.1"/>
    </source>
</evidence>
<proteinExistence type="predicted"/>